<reference evidence="2" key="1">
    <citation type="submission" date="2018-05" db="EMBL/GenBank/DDBJ databases">
        <authorList>
            <consortium name="GenomeTrakr network: Whole genome sequencing for foodborne pathogen traceback"/>
        </authorList>
    </citation>
    <scope>NUCLEOTIDE SEQUENCE</scope>
    <source>
        <strain evidence="2">FSIS21821670</strain>
    </source>
</reference>
<accession>A0A604ACS4</accession>
<evidence type="ECO:0000313" key="2">
    <source>
        <dbReference type="EMBL" id="ECU0730152.1"/>
    </source>
</evidence>
<evidence type="ECO:0000256" key="1">
    <source>
        <dbReference type="SAM" id="SignalP"/>
    </source>
</evidence>
<protein>
    <recommendedName>
        <fullName evidence="3">IncI1-type conjugal transfer lipoprotein TraH</fullName>
    </recommendedName>
</protein>
<sequence>MNRIIPAGCLAALFLAGCNSPSQHTPVPRNYGAASDVAVTRHTQYTLWDKGVFSGQLPVSTGSHLLTANSDRLSFDWEGDAIELLNELARVRGMQFNY</sequence>
<feature type="non-terminal residue" evidence="2">
    <location>
        <position position="98"/>
    </location>
</feature>
<evidence type="ECO:0008006" key="3">
    <source>
        <dbReference type="Google" id="ProtNLM"/>
    </source>
</evidence>
<feature type="signal peptide" evidence="1">
    <location>
        <begin position="1"/>
        <end position="24"/>
    </location>
</feature>
<gene>
    <name evidence="2" type="ORF">DK644_25580</name>
</gene>
<keyword evidence="1" id="KW-0732">Signal</keyword>
<name>A0A604ACS4_SALIN</name>
<proteinExistence type="predicted"/>
<dbReference type="EMBL" id="AAKOUH010000168">
    <property type="protein sequence ID" value="ECU0730152.1"/>
    <property type="molecule type" value="Genomic_DNA"/>
</dbReference>
<comment type="caution">
    <text evidence="2">The sequence shown here is derived from an EMBL/GenBank/DDBJ whole genome shotgun (WGS) entry which is preliminary data.</text>
</comment>
<dbReference type="AlphaFoldDB" id="A0A604ACS4"/>
<organism evidence="2">
    <name type="scientific">Salmonella infantis</name>
    <dbReference type="NCBI Taxonomy" id="595"/>
    <lineage>
        <taxon>Bacteria</taxon>
        <taxon>Pseudomonadati</taxon>
        <taxon>Pseudomonadota</taxon>
        <taxon>Gammaproteobacteria</taxon>
        <taxon>Enterobacterales</taxon>
        <taxon>Enterobacteriaceae</taxon>
        <taxon>Salmonella</taxon>
    </lineage>
</organism>
<feature type="chain" id="PRO_5026303910" description="IncI1-type conjugal transfer lipoprotein TraH" evidence="1">
    <location>
        <begin position="25"/>
        <end position="98"/>
    </location>
</feature>
<dbReference type="PROSITE" id="PS51257">
    <property type="entry name" value="PROKAR_LIPOPROTEIN"/>
    <property type="match status" value="1"/>
</dbReference>